<evidence type="ECO:0000313" key="2">
    <source>
        <dbReference type="Proteomes" id="UP001241377"/>
    </source>
</evidence>
<accession>A0ACC2W0W1</accession>
<comment type="caution">
    <text evidence="1">The sequence shown here is derived from an EMBL/GenBank/DDBJ whole genome shotgun (WGS) entry which is preliminary data.</text>
</comment>
<proteinExistence type="predicted"/>
<sequence length="975" mass="105721">MRQDQPHNHQHPQQRGGKPLEAGPYTQIIGSNTSPTLERTIATSNKIAALIVTSGTLLIVIMIVRKWLEQNDRSRARDEALRELLGLDDEQSEGITSIPGSVTASGSFTTTGGTDLKSRIGGKKGKRNVSKSDGGPKVRSRSSSTATKMPDTGLLNTAAIQPFTSKLKAWIPRMSTSTSSATASGPSKEESIHVENLPETGPSTPKPVGEHPSEVEAIQSETQQASLSAAERKKLKKKQLRASRVRNKTSLSGSAESDIVDSPSPGRSNVSLPSASQSSEDVTRGLQTFEHPPSYKPQRGVDKTKATSESESVTPTATAHTTPKAGVRPKMAGPPSTGILGEESPTRRRDSSIGSTDDTVDLYRGWRIGSSVPSLVDAFSQRSIDSRSDSISSIPPVTPLATNVGLKIVDADLEMGKTKEGTTTRTLHEVGKRERVRRKAVGKGEVKGEKRRLLVSPPVCSIPGTSSELNLLLNMEALSGQTHTEATSVNWISEPPPCPDCEQRRREHDEKTMSPKIVEGVSSSVHQNNEDAERILNLQQQLEKAQGEQQGQNAVIQSITATNVSLSEQVAELRDQRDKSTADVQAANEQLEKLQQELGEARATIRKLQTQLDRHRENERGSEDWRRKFEHVVKEYGNYKNNTARMSDETSRNTARLEARLSEMSRMMERMQFHQQQAYPGMVPHNLNTSFPLLPAPIMLPSANSQPMPTGMGGVQPCYPHSPFMIPSPSPSPFPGHDSGSRHVSPHQPPRHRYERNPATGSGLAPNEMFNNQPTGMWALGGANANAARPPHSPSRTDISLSILKPRRASVDPSSGTTSGGERSSQVFGRVEESFSGTRPSSTGTEQQQQGAIHEIHDDAFHRQESSATGDSATTQLASIELPPVAATPAFEATSPGALQETDGPTRPLEFMFSRNSPSKDLRNSADHSPDPQAQEIAAAVLNGISPGREPAAMVVPPEEEEYDEPVFASIRPRR</sequence>
<reference evidence="1" key="1">
    <citation type="submission" date="2023-04" db="EMBL/GenBank/DDBJ databases">
        <title>Draft Genome sequencing of Naganishia species isolated from polar environments using Oxford Nanopore Technology.</title>
        <authorList>
            <person name="Leo P."/>
            <person name="Venkateswaran K."/>
        </authorList>
    </citation>
    <scope>NUCLEOTIDE SEQUENCE</scope>
    <source>
        <strain evidence="1">MNA-CCFEE 5261</strain>
    </source>
</reference>
<protein>
    <submittedName>
        <fullName evidence="1">Uncharacterized protein</fullName>
    </submittedName>
</protein>
<dbReference type="EMBL" id="JASBWR010000037">
    <property type="protein sequence ID" value="KAJ9104960.1"/>
    <property type="molecule type" value="Genomic_DNA"/>
</dbReference>
<dbReference type="Proteomes" id="UP001241377">
    <property type="component" value="Unassembled WGS sequence"/>
</dbReference>
<evidence type="ECO:0000313" key="1">
    <source>
        <dbReference type="EMBL" id="KAJ9104960.1"/>
    </source>
</evidence>
<keyword evidence="2" id="KW-1185">Reference proteome</keyword>
<name>A0ACC2W0W1_9TREE</name>
<gene>
    <name evidence="1" type="ORF">QFC19_003757</name>
</gene>
<organism evidence="1 2">
    <name type="scientific">Naganishia cerealis</name>
    <dbReference type="NCBI Taxonomy" id="610337"/>
    <lineage>
        <taxon>Eukaryota</taxon>
        <taxon>Fungi</taxon>
        <taxon>Dikarya</taxon>
        <taxon>Basidiomycota</taxon>
        <taxon>Agaricomycotina</taxon>
        <taxon>Tremellomycetes</taxon>
        <taxon>Filobasidiales</taxon>
        <taxon>Filobasidiaceae</taxon>
        <taxon>Naganishia</taxon>
    </lineage>
</organism>